<dbReference type="Gene3D" id="3.40.50.10140">
    <property type="entry name" value="Toll/interleukin-1 receptor homology (TIR) domain"/>
    <property type="match status" value="1"/>
</dbReference>
<dbReference type="RefSeq" id="WP_184153617.1">
    <property type="nucleotide sequence ID" value="NZ_JACHKA010000001.1"/>
</dbReference>
<dbReference type="PROSITE" id="PS51534">
    <property type="entry name" value="SEFIR"/>
    <property type="match status" value="1"/>
</dbReference>
<dbReference type="InterPro" id="IPR035897">
    <property type="entry name" value="Toll_tir_struct_dom_sf"/>
</dbReference>
<sequence length="303" mass="33707">MSNKIAPSIFISYSWDDDAHKHWVRSLAERLVTNGVSVALDQWDVQPGESLTSFMEVQASKCDHVLIICTPTYALKSTERKGGVGYEQQIISGQIAAGIDRRKFIPIVRRGEFTPGEGCAIPPHFLGIFALDMRDGTHFDDVFEVLIRTIFREPKFPKPELGKKPDFMGGGARLPNRALRLPSLEFDGWELRSGVASAEASPNTFQIPSAEERSNIGVGDIVKLHFSVAAEDEEDPEGQIILNERMWVIVKGASGPYLWGVLDNVPSWSDDECDSDFDLKLGSEIVFLPEHILDFHHDAGMPK</sequence>
<reference evidence="2 3" key="1">
    <citation type="submission" date="2020-08" db="EMBL/GenBank/DDBJ databases">
        <title>Exploring microbial biodiversity for novel pathways involved in the catabolism of aromatic compounds derived from lignin.</title>
        <authorList>
            <person name="Elkins J."/>
        </authorList>
    </citation>
    <scope>NUCLEOTIDE SEQUENCE [LARGE SCALE GENOMIC DNA]</scope>
    <source>
        <strain evidence="2 3">B1D3A</strain>
    </source>
</reference>
<dbReference type="InterPro" id="IPR013568">
    <property type="entry name" value="SEFIR_dom"/>
</dbReference>
<keyword evidence="3" id="KW-1185">Reference proteome</keyword>
<comment type="caution">
    <text evidence="2">The sequence shown here is derived from an EMBL/GenBank/DDBJ whole genome shotgun (WGS) entry which is preliminary data.</text>
</comment>
<dbReference type="SUPFAM" id="SSF52200">
    <property type="entry name" value="Toll/Interleukin receptor TIR domain"/>
    <property type="match status" value="1"/>
</dbReference>
<name>A0ABR6NGS4_9SPHN</name>
<evidence type="ECO:0000313" key="3">
    <source>
        <dbReference type="Proteomes" id="UP001138540"/>
    </source>
</evidence>
<evidence type="ECO:0000313" key="2">
    <source>
        <dbReference type="EMBL" id="MBB5986286.1"/>
    </source>
</evidence>
<dbReference type="Proteomes" id="UP001138540">
    <property type="component" value="Unassembled WGS sequence"/>
</dbReference>
<organism evidence="2 3">
    <name type="scientific">Sphingobium lignivorans</name>
    <dbReference type="NCBI Taxonomy" id="2735886"/>
    <lineage>
        <taxon>Bacteria</taxon>
        <taxon>Pseudomonadati</taxon>
        <taxon>Pseudomonadota</taxon>
        <taxon>Alphaproteobacteria</taxon>
        <taxon>Sphingomonadales</taxon>
        <taxon>Sphingomonadaceae</taxon>
        <taxon>Sphingobium</taxon>
    </lineage>
</organism>
<dbReference type="EMBL" id="JACHKA010000001">
    <property type="protein sequence ID" value="MBB5986286.1"/>
    <property type="molecule type" value="Genomic_DNA"/>
</dbReference>
<evidence type="ECO:0000259" key="1">
    <source>
        <dbReference type="PROSITE" id="PS51534"/>
    </source>
</evidence>
<dbReference type="InterPro" id="IPR000157">
    <property type="entry name" value="TIR_dom"/>
</dbReference>
<dbReference type="Pfam" id="PF13676">
    <property type="entry name" value="TIR_2"/>
    <property type="match status" value="1"/>
</dbReference>
<proteinExistence type="predicted"/>
<gene>
    <name evidence="2" type="ORF">HNP60_002260</name>
</gene>
<feature type="domain" description="SEFIR" evidence="1">
    <location>
        <begin position="6"/>
        <end position="142"/>
    </location>
</feature>
<protein>
    <recommendedName>
        <fullName evidence="1">SEFIR domain-containing protein</fullName>
    </recommendedName>
</protein>
<accession>A0ABR6NGS4</accession>